<evidence type="ECO:0000259" key="11">
    <source>
        <dbReference type="Pfam" id="PF19040"/>
    </source>
</evidence>
<evidence type="ECO:0000256" key="1">
    <source>
        <dbReference type="ARBA" id="ARBA00004651"/>
    </source>
</evidence>
<dbReference type="GO" id="GO:0016746">
    <property type="term" value="F:acyltransferase activity"/>
    <property type="evidence" value="ECO:0007669"/>
    <property type="project" value="UniProtKB-KW"/>
</dbReference>
<feature type="transmembrane region" description="Helical" evidence="9">
    <location>
        <begin position="233"/>
        <end position="254"/>
    </location>
</feature>
<dbReference type="SUPFAM" id="SSF52266">
    <property type="entry name" value="SGNH hydrolase"/>
    <property type="match status" value="1"/>
</dbReference>
<name>A0ABW3TM28_9MICO</name>
<dbReference type="RefSeq" id="WP_343957588.1">
    <property type="nucleotide sequence ID" value="NZ_BAAAKZ010000002.1"/>
</dbReference>
<proteinExistence type="predicted"/>
<evidence type="ECO:0000256" key="8">
    <source>
        <dbReference type="SAM" id="MobiDB-lite"/>
    </source>
</evidence>
<dbReference type="Pfam" id="PF19040">
    <property type="entry name" value="SGNH"/>
    <property type="match status" value="1"/>
</dbReference>
<feature type="transmembrane region" description="Helical" evidence="9">
    <location>
        <begin position="306"/>
        <end position="326"/>
    </location>
</feature>
<feature type="transmembrane region" description="Helical" evidence="9">
    <location>
        <begin position="99"/>
        <end position="119"/>
    </location>
</feature>
<sequence length="701" mass="76238">MSHPIPAHGGSLATAELPAGKDAPFDTQFVTDPLPVHPTTARHAPPAAPPAAPPVVADEPPAGQQRAARSPWHFPAVDGLRGLAIASVLLYHSNWSPRGLFGVDVFFVVSGFLITLLLLRELSKTNTIKLGRFFAKRAKRLLPGLLITLALVLAISWQFGTLQQLQTNATKAIYSLLQVANWHQLHSGEAYWEMTGQVQPLAHMWSLSITEQFYIVWPLVLLALWWVTWKKPLAMVIVLTFAFAASSLVAPLLWDGSNSDRLYLGTETRAVAFIAGAALAAAVFWFTNRRLSLGTDPKVSPLRQVWFTLLSVVSLAAIVGASVLTTSYHEAWLYQGGLAAVAISAAIFTATLCSANNRLVPFFSFSLFTSFGKLAYTIYLLHLPVYWVLQMLTPTISPLVLFAIGGLLTWILAAFVHFAITERMRLAKWRLTRGIPVFALSVALVAGMGVYLPDARLAAMQSTVANEGAFEALDLAPGVAGGRPVVLTLGDSLANDFATALADNGTGAFAVVDGGYGGCGIMSTEQVRASDGFAWDDLTFCDFWQSSWPQQLEEHQPDFVVLHTYWDAADQLVDGVWMRPGDPAYNERYAARLAQLSSWVSELSPHTKLLVSNDRNTNGIVTDPAQMIAFSTLLDEFVAANDNASLIDLREHLCPAGACLKQAPNGGDLFLEDDVHFSLDGMRFVAPWLERTLAAAQRGEL</sequence>
<keyword evidence="7 12" id="KW-0012">Acyltransferase</keyword>
<evidence type="ECO:0000256" key="9">
    <source>
        <dbReference type="SAM" id="Phobius"/>
    </source>
</evidence>
<feature type="transmembrane region" description="Helical" evidence="9">
    <location>
        <begin position="359"/>
        <end position="379"/>
    </location>
</feature>
<evidence type="ECO:0000256" key="7">
    <source>
        <dbReference type="ARBA" id="ARBA00023315"/>
    </source>
</evidence>
<dbReference type="InterPro" id="IPR036514">
    <property type="entry name" value="SGNH_hydro_sf"/>
</dbReference>
<evidence type="ECO:0000313" key="12">
    <source>
        <dbReference type="EMBL" id="MFD1201771.1"/>
    </source>
</evidence>
<comment type="caution">
    <text evidence="12">The sequence shown here is derived from an EMBL/GenBank/DDBJ whole genome shotgun (WGS) entry which is preliminary data.</text>
</comment>
<dbReference type="InterPro" id="IPR043968">
    <property type="entry name" value="SGNH"/>
</dbReference>
<evidence type="ECO:0000256" key="3">
    <source>
        <dbReference type="ARBA" id="ARBA00022679"/>
    </source>
</evidence>
<dbReference type="Gene3D" id="3.40.50.1110">
    <property type="entry name" value="SGNH hydrolase"/>
    <property type="match status" value="1"/>
</dbReference>
<dbReference type="PANTHER" id="PTHR23028:SF53">
    <property type="entry name" value="ACYL_TRANSF_3 DOMAIN-CONTAINING PROTEIN"/>
    <property type="match status" value="1"/>
</dbReference>
<evidence type="ECO:0000256" key="4">
    <source>
        <dbReference type="ARBA" id="ARBA00022692"/>
    </source>
</evidence>
<dbReference type="InterPro" id="IPR002656">
    <property type="entry name" value="Acyl_transf_3_dom"/>
</dbReference>
<evidence type="ECO:0000259" key="10">
    <source>
        <dbReference type="Pfam" id="PF01757"/>
    </source>
</evidence>
<dbReference type="EC" id="2.3.1.-" evidence="12"/>
<dbReference type="Proteomes" id="UP001597181">
    <property type="component" value="Unassembled WGS sequence"/>
</dbReference>
<feature type="domain" description="Acyltransferase 3" evidence="10">
    <location>
        <begin position="75"/>
        <end position="414"/>
    </location>
</feature>
<keyword evidence="13" id="KW-1185">Reference proteome</keyword>
<dbReference type="EMBL" id="JBHTLY010000002">
    <property type="protein sequence ID" value="MFD1201771.1"/>
    <property type="molecule type" value="Genomic_DNA"/>
</dbReference>
<dbReference type="PANTHER" id="PTHR23028">
    <property type="entry name" value="ACETYLTRANSFERASE"/>
    <property type="match status" value="1"/>
</dbReference>
<evidence type="ECO:0000256" key="2">
    <source>
        <dbReference type="ARBA" id="ARBA00022475"/>
    </source>
</evidence>
<dbReference type="InterPro" id="IPR050879">
    <property type="entry name" value="Acyltransferase_3"/>
</dbReference>
<feature type="transmembrane region" description="Helical" evidence="9">
    <location>
        <begin position="269"/>
        <end position="286"/>
    </location>
</feature>
<feature type="domain" description="SGNH" evidence="11">
    <location>
        <begin position="482"/>
        <end position="688"/>
    </location>
</feature>
<keyword evidence="3 12" id="KW-0808">Transferase</keyword>
<organism evidence="12 13">
    <name type="scientific">Leucobacter albus</name>
    <dbReference type="NCBI Taxonomy" id="272210"/>
    <lineage>
        <taxon>Bacteria</taxon>
        <taxon>Bacillati</taxon>
        <taxon>Actinomycetota</taxon>
        <taxon>Actinomycetes</taxon>
        <taxon>Micrococcales</taxon>
        <taxon>Microbacteriaceae</taxon>
        <taxon>Leucobacter</taxon>
    </lineage>
</organism>
<gene>
    <name evidence="12" type="ORF">ACFQ3U_07690</name>
</gene>
<evidence type="ECO:0000313" key="13">
    <source>
        <dbReference type="Proteomes" id="UP001597181"/>
    </source>
</evidence>
<keyword evidence="2" id="KW-1003">Cell membrane</keyword>
<evidence type="ECO:0000256" key="6">
    <source>
        <dbReference type="ARBA" id="ARBA00023136"/>
    </source>
</evidence>
<keyword evidence="6 9" id="KW-0472">Membrane</keyword>
<reference evidence="13" key="1">
    <citation type="journal article" date="2019" name="Int. J. Syst. Evol. Microbiol.">
        <title>The Global Catalogue of Microorganisms (GCM) 10K type strain sequencing project: providing services to taxonomists for standard genome sequencing and annotation.</title>
        <authorList>
            <consortium name="The Broad Institute Genomics Platform"/>
            <consortium name="The Broad Institute Genome Sequencing Center for Infectious Disease"/>
            <person name="Wu L."/>
            <person name="Ma J."/>
        </authorList>
    </citation>
    <scope>NUCLEOTIDE SEQUENCE [LARGE SCALE GENOMIC DNA]</scope>
    <source>
        <strain evidence="13">CCUG 50213</strain>
    </source>
</reference>
<feature type="transmembrane region" description="Helical" evidence="9">
    <location>
        <begin position="140"/>
        <end position="159"/>
    </location>
</feature>
<accession>A0ABW3TM28</accession>
<evidence type="ECO:0000256" key="5">
    <source>
        <dbReference type="ARBA" id="ARBA00022989"/>
    </source>
</evidence>
<feature type="transmembrane region" description="Helical" evidence="9">
    <location>
        <begin position="399"/>
        <end position="419"/>
    </location>
</feature>
<keyword evidence="5 9" id="KW-1133">Transmembrane helix</keyword>
<feature type="transmembrane region" description="Helical" evidence="9">
    <location>
        <begin position="431"/>
        <end position="452"/>
    </location>
</feature>
<keyword evidence="4 9" id="KW-0812">Transmembrane</keyword>
<dbReference type="Pfam" id="PF01757">
    <property type="entry name" value="Acyl_transf_3"/>
    <property type="match status" value="1"/>
</dbReference>
<feature type="transmembrane region" description="Helical" evidence="9">
    <location>
        <begin position="332"/>
        <end position="352"/>
    </location>
</feature>
<feature type="transmembrane region" description="Helical" evidence="9">
    <location>
        <begin position="204"/>
        <end position="226"/>
    </location>
</feature>
<comment type="subcellular location">
    <subcellularLocation>
        <location evidence="1">Cell membrane</location>
        <topology evidence="1">Multi-pass membrane protein</topology>
    </subcellularLocation>
</comment>
<protein>
    <submittedName>
        <fullName evidence="12">Acyltransferase family protein</fullName>
        <ecNumber evidence="12">2.3.1.-</ecNumber>
    </submittedName>
</protein>
<feature type="region of interest" description="Disordered" evidence="8">
    <location>
        <begin position="37"/>
        <end position="65"/>
    </location>
</feature>